<evidence type="ECO:0000256" key="2">
    <source>
        <dbReference type="ARBA" id="ARBA00011738"/>
    </source>
</evidence>
<comment type="subunit">
    <text evidence="2">Homodimer.</text>
</comment>
<dbReference type="Gene3D" id="3.60.15.10">
    <property type="entry name" value="Ribonuclease Z/Hydroxyacylglutathione hydrolase-like"/>
    <property type="match status" value="1"/>
</dbReference>
<organism evidence="9">
    <name type="scientific">Spongospora subterranea</name>
    <dbReference type="NCBI Taxonomy" id="70186"/>
    <lineage>
        <taxon>Eukaryota</taxon>
        <taxon>Sar</taxon>
        <taxon>Rhizaria</taxon>
        <taxon>Endomyxa</taxon>
        <taxon>Phytomyxea</taxon>
        <taxon>Plasmodiophorida</taxon>
        <taxon>Plasmodiophoridae</taxon>
        <taxon>Spongospora</taxon>
    </lineage>
</organism>
<dbReference type="PANTHER" id="PTHR46018:SF2">
    <property type="entry name" value="ZINC PHOSPHODIESTERASE ELAC PROTEIN 1"/>
    <property type="match status" value="1"/>
</dbReference>
<dbReference type="EMBL" id="HACM01011719">
    <property type="protein sequence ID" value="CRZ12161.1"/>
    <property type="molecule type" value="Transcribed_RNA"/>
</dbReference>
<keyword evidence="5" id="KW-0479">Metal-binding</keyword>
<dbReference type="GO" id="GO:0046872">
    <property type="term" value="F:metal ion binding"/>
    <property type="evidence" value="ECO:0007669"/>
    <property type="project" value="UniProtKB-KW"/>
</dbReference>
<dbReference type="AlphaFoldDB" id="A0A0H5REH7"/>
<feature type="non-terminal residue" evidence="9">
    <location>
        <position position="1"/>
    </location>
</feature>
<dbReference type="InterPro" id="IPR013471">
    <property type="entry name" value="RNase_Z/BN"/>
</dbReference>
<evidence type="ECO:0000256" key="7">
    <source>
        <dbReference type="ARBA" id="ARBA00022801"/>
    </source>
</evidence>
<evidence type="ECO:0000256" key="8">
    <source>
        <dbReference type="ARBA" id="ARBA00022833"/>
    </source>
</evidence>
<keyword evidence="7" id="KW-0378">Hydrolase</keyword>
<accession>A0A0H5REH7</accession>
<dbReference type="SUPFAM" id="SSF56281">
    <property type="entry name" value="Metallo-hydrolase/oxidoreductase"/>
    <property type="match status" value="1"/>
</dbReference>
<name>A0A0H5REH7_9EUKA</name>
<evidence type="ECO:0000313" key="9">
    <source>
        <dbReference type="EMBL" id="CRZ12161.1"/>
    </source>
</evidence>
<evidence type="ECO:0000256" key="1">
    <source>
        <dbReference type="ARBA" id="ARBA00001947"/>
    </source>
</evidence>
<dbReference type="GO" id="GO:0005634">
    <property type="term" value="C:nucleus"/>
    <property type="evidence" value="ECO:0007669"/>
    <property type="project" value="TreeGrafter"/>
</dbReference>
<protein>
    <submittedName>
        <fullName evidence="9">Uncharacterized protein</fullName>
    </submittedName>
</protein>
<keyword evidence="3" id="KW-0819">tRNA processing</keyword>
<dbReference type="HAMAP" id="MF_01818">
    <property type="entry name" value="RNase_Z_BN"/>
    <property type="match status" value="1"/>
</dbReference>
<dbReference type="CDD" id="cd07717">
    <property type="entry name" value="RNaseZ_ZiPD-like_MBL-fold"/>
    <property type="match status" value="1"/>
</dbReference>
<dbReference type="Pfam" id="PF23023">
    <property type="entry name" value="Anti-Pycsar_Apyc1"/>
    <property type="match status" value="1"/>
</dbReference>
<dbReference type="GO" id="GO:0042781">
    <property type="term" value="F:3'-tRNA processing endoribonuclease activity"/>
    <property type="evidence" value="ECO:0007669"/>
    <property type="project" value="TreeGrafter"/>
</dbReference>
<dbReference type="PANTHER" id="PTHR46018">
    <property type="entry name" value="ZINC PHOSPHODIESTERASE ELAC PROTEIN 1"/>
    <property type="match status" value="1"/>
</dbReference>
<keyword evidence="8" id="KW-0862">Zinc</keyword>
<keyword evidence="6" id="KW-0255">Endonuclease</keyword>
<evidence type="ECO:0000256" key="4">
    <source>
        <dbReference type="ARBA" id="ARBA00022722"/>
    </source>
</evidence>
<sequence length="399" mass="43532">RTQGVRGEKRITEHRIFGVKTGGPGMANVMSMTFLGTSSAQPTATRNHSSLALHIDGSIWLFDCGEATQHQILKSPTCRLAKIRKIFITHLHGDHVYGLPGVLCTLGGLTSRAESEIHIYGPSGLRLYVRAALSHTYATLGFKYSVHELHETLPPVQVQSELHIDELPGMDIMPSDQDYGGWMVCKSDHMTVRAASLTHRIPCVGYVVTEEDAPGRLMMERIQPILDINAASFLHLGIRNPKSLLAGFKAGNPIDLPDGSRLSPDMFIGPRRPGRKVTIMGDNSNGTKIVGLAMNSDVIVHEATNAYLQGDESTTYDATEALCISHGHSTPQMAGRFAKETGGKLLVLNHFSSRYKGDASPDSVSVMEQIRQLAVCSFGSDYVITASDFYSFDIPKKNV</sequence>
<evidence type="ECO:0000256" key="3">
    <source>
        <dbReference type="ARBA" id="ARBA00022694"/>
    </source>
</evidence>
<proteinExistence type="inferred from homology"/>
<reference evidence="9" key="1">
    <citation type="submission" date="2015-04" db="EMBL/GenBank/DDBJ databases">
        <title>The genome sequence of the plant pathogenic Rhizarian Plasmodiophora brassicae reveals insights in its biotrophic life cycle and the origin of chitin synthesis.</title>
        <authorList>
            <person name="Schwelm A."/>
            <person name="Fogelqvist J."/>
            <person name="Knaust A."/>
            <person name="Julke S."/>
            <person name="Lilja T."/>
            <person name="Dhandapani V."/>
            <person name="Bonilla-Rosso G."/>
            <person name="Karlsson M."/>
            <person name="Shevchenko A."/>
            <person name="Choi S.R."/>
            <person name="Kim H.G."/>
            <person name="Park J.Y."/>
            <person name="Lim Y.P."/>
            <person name="Ludwig-Muller J."/>
            <person name="Dixelius C."/>
        </authorList>
    </citation>
    <scope>NUCLEOTIDE SEQUENCE</scope>
    <source>
        <tissue evidence="9">Potato root galls</tissue>
    </source>
</reference>
<evidence type="ECO:0000256" key="6">
    <source>
        <dbReference type="ARBA" id="ARBA00022759"/>
    </source>
</evidence>
<comment type="cofactor">
    <cofactor evidence="1">
        <name>Zn(2+)</name>
        <dbReference type="ChEBI" id="CHEBI:29105"/>
    </cofactor>
</comment>
<keyword evidence="4" id="KW-0540">Nuclease</keyword>
<dbReference type="InterPro" id="IPR036866">
    <property type="entry name" value="RibonucZ/Hydroxyglut_hydro"/>
</dbReference>
<evidence type="ECO:0000256" key="5">
    <source>
        <dbReference type="ARBA" id="ARBA00022723"/>
    </source>
</evidence>